<dbReference type="Proteomes" id="UP000235388">
    <property type="component" value="Unassembled WGS sequence"/>
</dbReference>
<dbReference type="OrthoDB" id="2502209at2759"/>
<organism evidence="2 3">
    <name type="scientific">Puccinia coronata f. sp. avenae</name>
    <dbReference type="NCBI Taxonomy" id="200324"/>
    <lineage>
        <taxon>Eukaryota</taxon>
        <taxon>Fungi</taxon>
        <taxon>Dikarya</taxon>
        <taxon>Basidiomycota</taxon>
        <taxon>Pucciniomycotina</taxon>
        <taxon>Pucciniomycetes</taxon>
        <taxon>Pucciniales</taxon>
        <taxon>Pucciniaceae</taxon>
        <taxon>Puccinia</taxon>
    </lineage>
</organism>
<dbReference type="AlphaFoldDB" id="A0A2N5SVZ3"/>
<comment type="caution">
    <text evidence="2">The sequence shown here is derived from an EMBL/GenBank/DDBJ whole genome shotgun (WGS) entry which is preliminary data.</text>
</comment>
<evidence type="ECO:0000313" key="3">
    <source>
        <dbReference type="Proteomes" id="UP000235388"/>
    </source>
</evidence>
<feature type="region of interest" description="Disordered" evidence="1">
    <location>
        <begin position="43"/>
        <end position="98"/>
    </location>
</feature>
<evidence type="ECO:0000313" key="2">
    <source>
        <dbReference type="EMBL" id="PLW17410.1"/>
    </source>
</evidence>
<feature type="compositionally biased region" description="Basic and acidic residues" evidence="1">
    <location>
        <begin position="229"/>
        <end position="245"/>
    </location>
</feature>
<accession>A0A2N5SVZ3</accession>
<keyword evidence="3" id="KW-1185">Reference proteome</keyword>
<sequence>MSNGASVWLNVNKLSFFGSDHFERTSPLRSRYHRQAHPLRFSMDSFAGGSKSLPQDDHPSFTPGCRPRPLEPLDRPGKRRRSVSPMNDKLSRHNKRPSYLQPHLQAALPKIRKEEYWATQSPQPSPTITAAVDSMNERTTRLGLENAYPEDVEMDCCPHSDGEDVEEDATNYERVPMHHPTPNLASSILPLHKPHPIAYQQHLALISSSRSKKLLNSNNRQPNLTHPKHSLDQDHRASSKKENNS</sequence>
<reference evidence="2 3" key="1">
    <citation type="submission" date="2017-11" db="EMBL/GenBank/DDBJ databases">
        <title>De novo assembly and phasing of dikaryotic genomes from two isolates of Puccinia coronata f. sp. avenae, the causal agent of oat crown rust.</title>
        <authorList>
            <person name="Miller M.E."/>
            <person name="Zhang Y."/>
            <person name="Omidvar V."/>
            <person name="Sperschneider J."/>
            <person name="Schwessinger B."/>
            <person name="Raley C."/>
            <person name="Palmer J.M."/>
            <person name="Garnica D."/>
            <person name="Upadhyaya N."/>
            <person name="Rathjen J."/>
            <person name="Taylor J.M."/>
            <person name="Park R.F."/>
            <person name="Dodds P.N."/>
            <person name="Hirsch C.D."/>
            <person name="Kianian S.F."/>
            <person name="Figueroa M."/>
        </authorList>
    </citation>
    <scope>NUCLEOTIDE SEQUENCE [LARGE SCALE GENOMIC DNA]</scope>
    <source>
        <strain evidence="2">12NC29</strain>
    </source>
</reference>
<evidence type="ECO:0000256" key="1">
    <source>
        <dbReference type="SAM" id="MobiDB-lite"/>
    </source>
</evidence>
<protein>
    <submittedName>
        <fullName evidence="2">Uncharacterized protein</fullName>
    </submittedName>
</protein>
<proteinExistence type="predicted"/>
<dbReference type="EMBL" id="PGCJ01000850">
    <property type="protein sequence ID" value="PLW17410.1"/>
    <property type="molecule type" value="Genomic_DNA"/>
</dbReference>
<name>A0A2N5SVZ3_9BASI</name>
<feature type="region of interest" description="Disordered" evidence="1">
    <location>
        <begin position="210"/>
        <end position="245"/>
    </location>
</feature>
<gene>
    <name evidence="2" type="ORF">PCANC_14669</name>
</gene>